<feature type="transmembrane region" description="Helical" evidence="1">
    <location>
        <begin position="20"/>
        <end position="44"/>
    </location>
</feature>
<dbReference type="PANTHER" id="PTHR47516:SF2">
    <property type="entry name" value="SERPENTINE RECEPTOR CLASS GAMMA"/>
    <property type="match status" value="1"/>
</dbReference>
<dbReference type="Proteomes" id="UP000008068">
    <property type="component" value="Unassembled WGS sequence"/>
</dbReference>
<name>G0NN20_CAEBE</name>
<feature type="transmembrane region" description="Helical" evidence="1">
    <location>
        <begin position="198"/>
        <end position="219"/>
    </location>
</feature>
<dbReference type="HOGENOM" id="CLU_049496_1_0_1"/>
<dbReference type="eggNOG" id="ENOG502TGVZ">
    <property type="taxonomic scope" value="Eukaryota"/>
</dbReference>
<dbReference type="PANTHER" id="PTHR47516">
    <property type="entry name" value="SERPENTINE RECEPTOR, CLASS U-RELATED"/>
    <property type="match status" value="1"/>
</dbReference>
<dbReference type="InterPro" id="IPR003839">
    <property type="entry name" value="7TM_GPCR_serpentine_rcpt_Sru"/>
</dbReference>
<reference evidence="3" key="1">
    <citation type="submission" date="2011-07" db="EMBL/GenBank/DDBJ databases">
        <authorList>
            <consortium name="Caenorhabditis brenneri Sequencing and Analysis Consortium"/>
            <person name="Wilson R.K."/>
        </authorList>
    </citation>
    <scope>NUCLEOTIDE SEQUENCE [LARGE SCALE GENOMIC DNA]</scope>
    <source>
        <strain evidence="3">PB2801</strain>
    </source>
</reference>
<accession>G0NN20</accession>
<feature type="transmembrane region" description="Helical" evidence="1">
    <location>
        <begin position="144"/>
        <end position="161"/>
    </location>
</feature>
<feature type="transmembrane region" description="Helical" evidence="1">
    <location>
        <begin position="65"/>
        <end position="87"/>
    </location>
</feature>
<feature type="transmembrane region" description="Helical" evidence="1">
    <location>
        <begin position="107"/>
        <end position="132"/>
    </location>
</feature>
<gene>
    <name evidence="2" type="ORF">CAEBREN_02825</name>
</gene>
<dbReference type="OMA" id="NWITIAV"/>
<dbReference type="AlphaFoldDB" id="G0NN20"/>
<evidence type="ECO:0008006" key="4">
    <source>
        <dbReference type="Google" id="ProtNLM"/>
    </source>
</evidence>
<feature type="transmembrane region" description="Helical" evidence="1">
    <location>
        <begin position="244"/>
        <end position="267"/>
    </location>
</feature>
<evidence type="ECO:0000313" key="3">
    <source>
        <dbReference type="Proteomes" id="UP000008068"/>
    </source>
</evidence>
<organism evidence="3">
    <name type="scientific">Caenorhabditis brenneri</name>
    <name type="common">Nematode worm</name>
    <dbReference type="NCBI Taxonomy" id="135651"/>
    <lineage>
        <taxon>Eukaryota</taxon>
        <taxon>Metazoa</taxon>
        <taxon>Ecdysozoa</taxon>
        <taxon>Nematoda</taxon>
        <taxon>Chromadorea</taxon>
        <taxon>Rhabditida</taxon>
        <taxon>Rhabditina</taxon>
        <taxon>Rhabditomorpha</taxon>
        <taxon>Rhabditoidea</taxon>
        <taxon>Rhabditidae</taxon>
        <taxon>Peloderinae</taxon>
        <taxon>Caenorhabditis</taxon>
    </lineage>
</organism>
<dbReference type="OrthoDB" id="5807521at2759"/>
<dbReference type="Pfam" id="PF10322">
    <property type="entry name" value="7TM_GPCR_Sru"/>
    <property type="match status" value="1"/>
</dbReference>
<evidence type="ECO:0000313" key="2">
    <source>
        <dbReference type="EMBL" id="EGT34364.1"/>
    </source>
</evidence>
<protein>
    <recommendedName>
        <fullName evidence="4">G-protein coupled receptors family 1 profile domain-containing protein</fullName>
    </recommendedName>
</protein>
<keyword evidence="1" id="KW-1133">Transmembrane helix</keyword>
<dbReference type="InParanoid" id="G0NN20"/>
<keyword evidence="3" id="KW-1185">Reference proteome</keyword>
<keyword evidence="1" id="KW-0812">Transmembrane</keyword>
<proteinExistence type="predicted"/>
<sequence>MLSIYGVPEYIVFEYKLNWITIAVLIALLYSIICSLVFFKIIVLSLEKSKQNEKNGLRQEIIASFILMQSTNILLIISEFLVIRLPLTTLFTSYFALNSPQSLMKSILFFHYIMFHSSQLLTVLFCGLRVSILYSIRDSIIKKAIKILPIIIFIIGFLTAFPHFSSGADCVQANFPFNFGSLLIVSLFFASNPRFASIQVMSFISFSSISILIFSWLMFKKIQEGKKLSFQKSSAQSVKVERTLTVTVVILLIPFLLYFLIAMLVLLGAGRIPPGILSYIPSLRSILLDARTHVATLYFYFTHPMFKTAKGRICPQTLNS</sequence>
<dbReference type="EMBL" id="GL379912">
    <property type="protein sequence ID" value="EGT34364.1"/>
    <property type="molecule type" value="Genomic_DNA"/>
</dbReference>
<evidence type="ECO:0000256" key="1">
    <source>
        <dbReference type="SAM" id="Phobius"/>
    </source>
</evidence>
<keyword evidence="1" id="KW-0472">Membrane</keyword>